<dbReference type="Gene3D" id="1.10.3090.10">
    <property type="entry name" value="cca-adding enzyme, domain 2"/>
    <property type="match status" value="1"/>
</dbReference>
<dbReference type="EMBL" id="MTKS01000292">
    <property type="protein sequence ID" value="RWX50606.1"/>
    <property type="molecule type" value="Genomic_DNA"/>
</dbReference>
<dbReference type="SUPFAM" id="SSF81891">
    <property type="entry name" value="Poly A polymerase C-terminal region-like"/>
    <property type="match status" value="1"/>
</dbReference>
<organism evidence="1 2">
    <name type="scientific">Candidatus Electrothrix marina</name>
    <dbReference type="NCBI Taxonomy" id="1859130"/>
    <lineage>
        <taxon>Bacteria</taxon>
        <taxon>Pseudomonadati</taxon>
        <taxon>Thermodesulfobacteriota</taxon>
        <taxon>Desulfobulbia</taxon>
        <taxon>Desulfobulbales</taxon>
        <taxon>Desulfobulbaceae</taxon>
        <taxon>Candidatus Electrothrix</taxon>
    </lineage>
</organism>
<accession>A0A444JBY5</accession>
<feature type="non-terminal residue" evidence="1">
    <location>
        <position position="1"/>
    </location>
</feature>
<reference evidence="1 2" key="1">
    <citation type="submission" date="2017-01" db="EMBL/GenBank/DDBJ databases">
        <title>The cable genome- insights into the physiology and evolution of filamentous bacteria capable of sulfide oxidation via long distance electron transfer.</title>
        <authorList>
            <person name="Schreiber L."/>
            <person name="Bjerg J.T."/>
            <person name="Boggild A."/>
            <person name="Van De Vossenberg J."/>
            <person name="Meysman F."/>
            <person name="Nielsen L.P."/>
            <person name="Schramm A."/>
            <person name="Kjeldsen K.U."/>
        </authorList>
    </citation>
    <scope>NUCLEOTIDE SEQUENCE [LARGE SCALE GENOMIC DNA]</scope>
    <source>
        <strain evidence="1">A5</strain>
    </source>
</reference>
<gene>
    <name evidence="1" type="ORF">VU01_12921</name>
</gene>
<sequence>EGLLYLMSIARKKHIRQQVSHYVTHLRGVQPLLSGQDLMELGYTPGASFRIMINHTLGAQLNGEISGKEEAITLIQQKYPVDSPSL</sequence>
<keyword evidence="1" id="KW-0808">Transferase</keyword>
<proteinExistence type="predicted"/>
<dbReference type="AlphaFoldDB" id="A0A444JBY5"/>
<comment type="caution">
    <text evidence="1">The sequence shown here is derived from an EMBL/GenBank/DDBJ whole genome shotgun (WGS) entry which is preliminary data.</text>
</comment>
<dbReference type="EC" id="3.1.3.-" evidence="1"/>
<dbReference type="EC" id="2.7.7.72" evidence="1"/>
<protein>
    <submittedName>
        <fullName evidence="1">tRNA nucleotidyltransferase (CCA-adding enzyme)</fullName>
        <ecNumber evidence="1">2.7.7.72</ecNumber>
        <ecNumber evidence="1">3.1.3.-</ecNumber>
        <ecNumber evidence="1">3.1.4.-</ecNumber>
    </submittedName>
</protein>
<name>A0A444JBY5_9BACT</name>
<dbReference type="Proteomes" id="UP000288892">
    <property type="component" value="Unassembled WGS sequence"/>
</dbReference>
<dbReference type="EC" id="3.1.4.-" evidence="1"/>
<evidence type="ECO:0000313" key="1">
    <source>
        <dbReference type="EMBL" id="RWX50606.1"/>
    </source>
</evidence>
<evidence type="ECO:0000313" key="2">
    <source>
        <dbReference type="Proteomes" id="UP000288892"/>
    </source>
</evidence>
<dbReference type="GO" id="GO:0016787">
    <property type="term" value="F:hydrolase activity"/>
    <property type="evidence" value="ECO:0007669"/>
    <property type="project" value="UniProtKB-KW"/>
</dbReference>
<keyword evidence="1" id="KW-0378">Hydrolase</keyword>
<keyword evidence="2" id="KW-1185">Reference proteome</keyword>
<keyword evidence="1" id="KW-0548">Nucleotidyltransferase</keyword>
<dbReference type="GO" id="GO:0004810">
    <property type="term" value="F:CCA tRNA nucleotidyltransferase activity"/>
    <property type="evidence" value="ECO:0007669"/>
    <property type="project" value="UniProtKB-EC"/>
</dbReference>